<evidence type="ECO:0000259" key="14">
    <source>
        <dbReference type="Pfam" id="PF00852"/>
    </source>
</evidence>
<dbReference type="SUPFAM" id="SSF53756">
    <property type="entry name" value="UDP-Glycosyltransferase/glycogen phosphorylase"/>
    <property type="match status" value="1"/>
</dbReference>
<dbReference type="InterPro" id="IPR001503">
    <property type="entry name" value="Glyco_trans_10"/>
</dbReference>
<evidence type="ECO:0000256" key="10">
    <source>
        <dbReference type="ARBA" id="ARBA00023180"/>
    </source>
</evidence>
<evidence type="ECO:0000256" key="12">
    <source>
        <dbReference type="RuleBase" id="RU003832"/>
    </source>
</evidence>
<dbReference type="EC" id="2.4.1.-" evidence="12"/>
<evidence type="ECO:0000256" key="3">
    <source>
        <dbReference type="ARBA" id="ARBA00008919"/>
    </source>
</evidence>
<dbReference type="AlphaFoldDB" id="A0A9P8CZY4"/>
<dbReference type="GO" id="GO:0046920">
    <property type="term" value="F:alpha-(1-&gt;3)-fucosyltransferase activity"/>
    <property type="evidence" value="ECO:0007669"/>
    <property type="project" value="TreeGrafter"/>
</dbReference>
<comment type="pathway">
    <text evidence="2">Protein modification; protein glycosylation.</text>
</comment>
<keyword evidence="9 12" id="KW-0472">Membrane</keyword>
<keyword evidence="6 12" id="KW-0812">Transmembrane</keyword>
<comment type="subcellular location">
    <subcellularLocation>
        <location evidence="11">Endomembrane system</location>
        <topology evidence="11">Single-pass membrane protein</topology>
    </subcellularLocation>
    <subcellularLocation>
        <location evidence="12">Golgi apparatus</location>
        <location evidence="12">Golgi stack membrane</location>
        <topology evidence="12">Single-pass type II membrane protein</topology>
    </subcellularLocation>
    <subcellularLocation>
        <location evidence="1">Membrane</location>
        <topology evidence="1">Single-pass type II membrane protein</topology>
    </subcellularLocation>
</comment>
<dbReference type="GO" id="GO:0032580">
    <property type="term" value="C:Golgi cisterna membrane"/>
    <property type="evidence" value="ECO:0007669"/>
    <property type="project" value="UniProtKB-SubCell"/>
</dbReference>
<accession>A0A9P8CZY4</accession>
<keyword evidence="5 12" id="KW-0808">Transferase</keyword>
<keyword evidence="8 12" id="KW-1133">Transmembrane helix</keyword>
<evidence type="ECO:0000256" key="11">
    <source>
        <dbReference type="ARBA" id="ARBA00037847"/>
    </source>
</evidence>
<evidence type="ECO:0000256" key="8">
    <source>
        <dbReference type="ARBA" id="ARBA00022989"/>
    </source>
</evidence>
<evidence type="ECO:0000256" key="5">
    <source>
        <dbReference type="ARBA" id="ARBA00022679"/>
    </source>
</evidence>
<evidence type="ECO:0000256" key="7">
    <source>
        <dbReference type="ARBA" id="ARBA00022968"/>
    </source>
</evidence>
<proteinExistence type="inferred from homology"/>
<keyword evidence="4 12" id="KW-0328">Glycosyltransferase</keyword>
<organism evidence="15 16">
    <name type="scientific">Mortierella alpina</name>
    <name type="common">Oleaginous fungus</name>
    <name type="synonym">Mortierella renispora</name>
    <dbReference type="NCBI Taxonomy" id="64518"/>
    <lineage>
        <taxon>Eukaryota</taxon>
        <taxon>Fungi</taxon>
        <taxon>Fungi incertae sedis</taxon>
        <taxon>Mucoromycota</taxon>
        <taxon>Mortierellomycotina</taxon>
        <taxon>Mortierellomycetes</taxon>
        <taxon>Mortierellales</taxon>
        <taxon>Mortierellaceae</taxon>
        <taxon>Mortierella</taxon>
    </lineage>
</organism>
<gene>
    <name evidence="15" type="ORF">KVV02_008483</name>
</gene>
<comment type="similarity">
    <text evidence="3 12">Belongs to the glycosyltransferase 10 family.</text>
</comment>
<evidence type="ECO:0000256" key="2">
    <source>
        <dbReference type="ARBA" id="ARBA00004922"/>
    </source>
</evidence>
<dbReference type="PANTHER" id="PTHR11929:SF194">
    <property type="entry name" value="ALPHA-(1,3)-FUCOSYLTRANSFERASE 10"/>
    <property type="match status" value="1"/>
</dbReference>
<evidence type="ECO:0000313" key="15">
    <source>
        <dbReference type="EMBL" id="KAG9324921.1"/>
    </source>
</evidence>
<evidence type="ECO:0000256" key="1">
    <source>
        <dbReference type="ARBA" id="ARBA00004606"/>
    </source>
</evidence>
<comment type="caution">
    <text evidence="15">The sequence shown here is derived from an EMBL/GenBank/DDBJ whole genome shotgun (WGS) entry which is preliminary data.</text>
</comment>
<protein>
    <recommendedName>
        <fullName evidence="12">Fucosyltransferase</fullName>
        <ecNumber evidence="12">2.4.1.-</ecNumber>
    </recommendedName>
</protein>
<reference evidence="15" key="1">
    <citation type="submission" date="2021-07" db="EMBL/GenBank/DDBJ databases">
        <title>Draft genome of Mortierella alpina, strain LL118, isolated from an aspen leaf litter sample.</title>
        <authorList>
            <person name="Yang S."/>
            <person name="Vinatzer B.A."/>
        </authorList>
    </citation>
    <scope>NUCLEOTIDE SEQUENCE</scope>
    <source>
        <strain evidence="15">LL118</strain>
    </source>
</reference>
<feature type="transmembrane region" description="Helical" evidence="12">
    <location>
        <begin position="441"/>
        <end position="461"/>
    </location>
</feature>
<name>A0A9P8CZY4_MORAP</name>
<keyword evidence="12" id="KW-0333">Golgi apparatus</keyword>
<dbReference type="Gene3D" id="3.40.50.11660">
    <property type="entry name" value="Glycosyl transferase family 10, C-terminal domain"/>
    <property type="match status" value="1"/>
</dbReference>
<evidence type="ECO:0000256" key="9">
    <source>
        <dbReference type="ARBA" id="ARBA00023136"/>
    </source>
</evidence>
<evidence type="ECO:0000313" key="16">
    <source>
        <dbReference type="Proteomes" id="UP000717515"/>
    </source>
</evidence>
<dbReference type="EMBL" id="JAIFTL010000053">
    <property type="protein sequence ID" value="KAG9324921.1"/>
    <property type="molecule type" value="Genomic_DNA"/>
</dbReference>
<dbReference type="FunFam" id="3.40.50.11660:FF:000002">
    <property type="entry name" value="Alpha-(1,3)-fucosyltransferase"/>
    <property type="match status" value="1"/>
</dbReference>
<feature type="compositionally biased region" description="Polar residues" evidence="13">
    <location>
        <begin position="533"/>
        <end position="545"/>
    </location>
</feature>
<dbReference type="Proteomes" id="UP000717515">
    <property type="component" value="Unassembled WGS sequence"/>
</dbReference>
<sequence>MASDEDSISKHLHLDRGSSQEIKEMAEKKEYPILWWTPWFGDYDRYNNLVVDNCGLEYNCRHTLNRTIYDQAKLIVFHESVIKIPGLSQKEDLPPLKDIDSGEKAWVYQTAERPQWLSHNKYWISRFTFSWTHHFGSDFIDTYFTTGHESHRAFINLAIRPVLSTLAQKNLYRIHGHSIYDSRPLAPVAWFVSNCKATNGRHLMVRQLQRYIDVDIYGDCRYNRNRDWPVDANGQSLTDVTVASRYKFYLAIENTNCDDYVTEKLERAVASGAVPVVDGPKDYSRFNPAPKALIRYDDFGSPKALAEYLVKLDQDDEAYNDHLAYRAPRTIENTDADGNVRIMEPATFNQEYKTRLLPWFVDNWDLQDGSMNQTSEWLSEDRRVTGRSHTRMQWGPNVAGALCDLCRTARNIAEGDFKIDPVRRMTVDHTCEVGKFLHPTWVMAFYWYYFLTGFVGLCLLAPKVAKVAPTTSGSSPSRPAPAISVGPSQPRTQRSGHTHTSGHTVTIDSTNWLVTPFQEEEEDEPLLRRGRLPQTQNRQLSRSIT</sequence>
<dbReference type="Pfam" id="PF00852">
    <property type="entry name" value="Glyco_transf_10"/>
    <property type="match status" value="1"/>
</dbReference>
<dbReference type="InterPro" id="IPR055270">
    <property type="entry name" value="Glyco_tran_10_C"/>
</dbReference>
<evidence type="ECO:0000256" key="13">
    <source>
        <dbReference type="SAM" id="MobiDB-lite"/>
    </source>
</evidence>
<dbReference type="PANTHER" id="PTHR11929">
    <property type="entry name" value="ALPHA- 1,3 -FUCOSYLTRANSFERASE"/>
    <property type="match status" value="1"/>
</dbReference>
<feature type="region of interest" description="Disordered" evidence="13">
    <location>
        <begin position="518"/>
        <end position="545"/>
    </location>
</feature>
<keyword evidence="7" id="KW-0735">Signal-anchor</keyword>
<keyword evidence="10" id="KW-0325">Glycoprotein</keyword>
<feature type="domain" description="Fucosyltransferase C-terminal" evidence="14">
    <location>
        <begin position="188"/>
        <end position="334"/>
    </location>
</feature>
<feature type="region of interest" description="Disordered" evidence="13">
    <location>
        <begin position="468"/>
        <end position="505"/>
    </location>
</feature>
<evidence type="ECO:0000256" key="4">
    <source>
        <dbReference type="ARBA" id="ARBA00022676"/>
    </source>
</evidence>
<dbReference type="InterPro" id="IPR038577">
    <property type="entry name" value="GT10-like_C_sf"/>
</dbReference>
<evidence type="ECO:0000256" key="6">
    <source>
        <dbReference type="ARBA" id="ARBA00022692"/>
    </source>
</evidence>